<dbReference type="Pfam" id="PF00146">
    <property type="entry name" value="NADHdh"/>
    <property type="match status" value="1"/>
</dbReference>
<keyword evidence="2 5" id="KW-0812">Transmembrane</keyword>
<evidence type="ECO:0000256" key="1">
    <source>
        <dbReference type="ARBA" id="ARBA00004141"/>
    </source>
</evidence>
<feature type="transmembrane region" description="Helical" evidence="5">
    <location>
        <begin position="242"/>
        <end position="265"/>
    </location>
</feature>
<dbReference type="AlphaFoldDB" id="A0A7J5U247"/>
<comment type="caution">
    <text evidence="7">The sequence shown here is derived from an EMBL/GenBank/DDBJ whole genome shotgun (WGS) entry which is preliminary data.</text>
</comment>
<comment type="catalytic activity">
    <reaction evidence="5">
        <text>a quinone + NADH + 5 H(+)(in) = a quinol + NAD(+) + 4 H(+)(out)</text>
        <dbReference type="Rhea" id="RHEA:57888"/>
        <dbReference type="ChEBI" id="CHEBI:15378"/>
        <dbReference type="ChEBI" id="CHEBI:24646"/>
        <dbReference type="ChEBI" id="CHEBI:57540"/>
        <dbReference type="ChEBI" id="CHEBI:57945"/>
        <dbReference type="ChEBI" id="CHEBI:132124"/>
    </reaction>
</comment>
<dbReference type="GO" id="GO:0048038">
    <property type="term" value="F:quinone binding"/>
    <property type="evidence" value="ECO:0007669"/>
    <property type="project" value="UniProtKB-KW"/>
</dbReference>
<keyword evidence="5" id="KW-0874">Quinone</keyword>
<keyword evidence="5" id="KW-0830">Ubiquinone</keyword>
<dbReference type="GO" id="GO:0005886">
    <property type="term" value="C:plasma membrane"/>
    <property type="evidence" value="ECO:0007669"/>
    <property type="project" value="UniProtKB-SubCell"/>
</dbReference>
<dbReference type="EMBL" id="WELI01000002">
    <property type="protein sequence ID" value="KAB7731863.1"/>
    <property type="molecule type" value="Genomic_DNA"/>
</dbReference>
<comment type="subunit">
    <text evidence="5">NDH-1 is composed of 14 different subunits. Subunits NuoA, H, J, K, L, M, N constitute the membrane sector of the complex.</text>
</comment>
<keyword evidence="5" id="KW-1003">Cell membrane</keyword>
<dbReference type="NCBIfam" id="NF004741">
    <property type="entry name" value="PRK06076.1-2"/>
    <property type="match status" value="1"/>
</dbReference>
<dbReference type="EC" id="7.1.1.-" evidence="5"/>
<evidence type="ECO:0000256" key="6">
    <source>
        <dbReference type="RuleBase" id="RU000471"/>
    </source>
</evidence>
<keyword evidence="7" id="KW-0560">Oxidoreductase</keyword>
<feature type="transmembrane region" description="Helical" evidence="5">
    <location>
        <begin position="162"/>
        <end position="184"/>
    </location>
</feature>
<dbReference type="RefSeq" id="WP_019989345.1">
    <property type="nucleotide sequence ID" value="NZ_WELI01000002.1"/>
</dbReference>
<name>A0A7J5U247_9BACT</name>
<dbReference type="PANTHER" id="PTHR11432">
    <property type="entry name" value="NADH DEHYDROGENASE SUBUNIT 1"/>
    <property type="match status" value="1"/>
</dbReference>
<dbReference type="PROSITE" id="PS00668">
    <property type="entry name" value="COMPLEX1_ND1_2"/>
    <property type="match status" value="1"/>
</dbReference>
<dbReference type="InterPro" id="IPR018086">
    <property type="entry name" value="NADH_UbQ_OxRdtase_su1_CS"/>
</dbReference>
<dbReference type="GO" id="GO:0009060">
    <property type="term" value="P:aerobic respiration"/>
    <property type="evidence" value="ECO:0007669"/>
    <property type="project" value="TreeGrafter"/>
</dbReference>
<keyword evidence="8" id="KW-1185">Reference proteome</keyword>
<comment type="function">
    <text evidence="5">NDH-1 shuttles electrons from NADH, via FMN and iron-sulfur (Fe-S) centers, to quinones in the respiratory chain. The immediate electron acceptor for the enzyme in this species is believed to be ubiquinone. Couples the redox reaction to proton translocation (for every two electrons transferred, four hydrogen ions are translocated across the cytoplasmic membrane), and thus conserves the redox energy in a proton gradient. This subunit may bind ubiquinone.</text>
</comment>
<keyword evidence="4 5" id="KW-0472">Membrane</keyword>
<reference evidence="7 8" key="1">
    <citation type="submission" date="2019-10" db="EMBL/GenBank/DDBJ databases">
        <title>Rudanella paleaurantiibacter sp. nov., isolated from sludge.</title>
        <authorList>
            <person name="Xu S.Q."/>
        </authorList>
    </citation>
    <scope>NUCLEOTIDE SEQUENCE [LARGE SCALE GENOMIC DNA]</scope>
    <source>
        <strain evidence="7 8">HX-22-17</strain>
    </source>
</reference>
<dbReference type="InterPro" id="IPR001694">
    <property type="entry name" value="NADH_UbQ_OxRdtase_su1/FPO"/>
</dbReference>
<evidence type="ECO:0000313" key="8">
    <source>
        <dbReference type="Proteomes" id="UP000488299"/>
    </source>
</evidence>
<evidence type="ECO:0000256" key="4">
    <source>
        <dbReference type="ARBA" id="ARBA00023136"/>
    </source>
</evidence>
<keyword evidence="5 6" id="KW-0520">NAD</keyword>
<sequence length="386" mass="42272">MDLTVLITKAIIILVIFGITLLIATYSTYAERKVAGFLQDRLGPNRAGPWGLLQPIADAGKMFFKEDFIPAQASKWLFILGPCLAMLTALMSSAVIPFGDSIRFGQYEIPVQGIEINIGMLYIFGVVSLGVYGIMVGGWASNNKFSLLGAIRAASQNISYEIALGMSIIAILMMTGSLSVRAIVEQQAEVGFFGWGVFTQPLGFVIFLVCAFAECNRTPFDLPECETELVGGYHTEYSSMKLGFYLFAEYINMFVSSAVIASLYFGGYHYPFAAQAHEALTNALGANTGHNVATAIGTVLFFGKIFFFIFFFMWVRWTLPRFRYDQLMNLGWKSLIPLSILNVIVTGAGLLFNFNYATWAIVAVMVVLAVMSAAKAPKGAVAMQKA</sequence>
<dbReference type="Proteomes" id="UP000488299">
    <property type="component" value="Unassembled WGS sequence"/>
</dbReference>
<feature type="transmembrane region" description="Helical" evidence="5">
    <location>
        <begin position="292"/>
        <end position="315"/>
    </location>
</feature>
<comment type="subcellular location">
    <subcellularLocation>
        <location evidence="5 6">Cell membrane</location>
        <topology evidence="5 6">Multi-pass membrane protein</topology>
    </subcellularLocation>
    <subcellularLocation>
        <location evidence="1">Membrane</location>
        <topology evidence="1">Multi-pass membrane protein</topology>
    </subcellularLocation>
</comment>
<feature type="transmembrane region" description="Helical" evidence="5">
    <location>
        <begin position="76"/>
        <end position="99"/>
    </location>
</feature>
<feature type="transmembrane region" description="Helical" evidence="5">
    <location>
        <begin position="190"/>
        <end position="213"/>
    </location>
</feature>
<gene>
    <name evidence="5 7" type="primary">nuoH</name>
    <name evidence="7" type="ORF">F5984_06470</name>
</gene>
<feature type="transmembrane region" description="Helical" evidence="5">
    <location>
        <begin position="358"/>
        <end position="376"/>
    </location>
</feature>
<proteinExistence type="inferred from homology"/>
<dbReference type="PANTHER" id="PTHR11432:SF3">
    <property type="entry name" value="NADH-UBIQUINONE OXIDOREDUCTASE CHAIN 1"/>
    <property type="match status" value="1"/>
</dbReference>
<accession>A0A7J5U247</accession>
<evidence type="ECO:0000313" key="7">
    <source>
        <dbReference type="EMBL" id="KAB7731863.1"/>
    </source>
</evidence>
<evidence type="ECO:0000256" key="5">
    <source>
        <dbReference type="HAMAP-Rule" id="MF_01350"/>
    </source>
</evidence>
<feature type="transmembrane region" description="Helical" evidence="5">
    <location>
        <begin position="119"/>
        <end position="141"/>
    </location>
</feature>
<protein>
    <recommendedName>
        <fullName evidence="5">NADH-quinone oxidoreductase subunit H</fullName>
        <ecNumber evidence="5">7.1.1.-</ecNumber>
    </recommendedName>
    <alternativeName>
        <fullName evidence="5">NADH dehydrogenase I subunit H</fullName>
    </alternativeName>
    <alternativeName>
        <fullName evidence="5">NDH-1 subunit H</fullName>
    </alternativeName>
</protein>
<feature type="transmembrane region" description="Helical" evidence="5">
    <location>
        <begin position="6"/>
        <end position="29"/>
    </location>
</feature>
<keyword evidence="5" id="KW-1278">Translocase</keyword>
<evidence type="ECO:0000256" key="2">
    <source>
        <dbReference type="ARBA" id="ARBA00022692"/>
    </source>
</evidence>
<evidence type="ECO:0000256" key="3">
    <source>
        <dbReference type="ARBA" id="ARBA00022989"/>
    </source>
</evidence>
<dbReference type="GO" id="GO:0003954">
    <property type="term" value="F:NADH dehydrogenase activity"/>
    <property type="evidence" value="ECO:0007669"/>
    <property type="project" value="TreeGrafter"/>
</dbReference>
<dbReference type="HAMAP" id="MF_01350">
    <property type="entry name" value="NDH1_NuoH"/>
    <property type="match status" value="1"/>
</dbReference>
<organism evidence="7 8">
    <name type="scientific">Rudanella paleaurantiibacter</name>
    <dbReference type="NCBI Taxonomy" id="2614655"/>
    <lineage>
        <taxon>Bacteria</taxon>
        <taxon>Pseudomonadati</taxon>
        <taxon>Bacteroidota</taxon>
        <taxon>Cytophagia</taxon>
        <taxon>Cytophagales</taxon>
        <taxon>Cytophagaceae</taxon>
        <taxon>Rudanella</taxon>
    </lineage>
</organism>
<dbReference type="GO" id="GO:0016655">
    <property type="term" value="F:oxidoreductase activity, acting on NAD(P)H, quinone or similar compound as acceptor"/>
    <property type="evidence" value="ECO:0007669"/>
    <property type="project" value="UniProtKB-UniRule"/>
</dbReference>
<feature type="transmembrane region" description="Helical" evidence="5">
    <location>
        <begin position="335"/>
        <end position="352"/>
    </location>
</feature>
<comment type="similarity">
    <text evidence="5 6">Belongs to the complex I subunit 1 family.</text>
</comment>
<keyword evidence="3 5" id="KW-1133">Transmembrane helix</keyword>